<sequence>MWFNTKLNLWVRLVGRDGKKLPSFMVCDTTMAEHDGKLAVLYWGQSEGVNTITKGVWCTLVSLDKAGDMICGTIDWSGTVGTVPYCRSVKLDRLEDH</sequence>
<proteinExistence type="predicted"/>
<accession>A0A8X7RES9</accession>
<dbReference type="AlphaFoldDB" id="A0A8X7RES9"/>
<evidence type="ECO:0000313" key="2">
    <source>
        <dbReference type="Proteomes" id="UP000886595"/>
    </source>
</evidence>
<comment type="caution">
    <text evidence="1">The sequence shown here is derived from an EMBL/GenBank/DDBJ whole genome shotgun (WGS) entry which is preliminary data.</text>
</comment>
<organism evidence="1 2">
    <name type="scientific">Brassica carinata</name>
    <name type="common">Ethiopian mustard</name>
    <name type="synonym">Abyssinian cabbage</name>
    <dbReference type="NCBI Taxonomy" id="52824"/>
    <lineage>
        <taxon>Eukaryota</taxon>
        <taxon>Viridiplantae</taxon>
        <taxon>Streptophyta</taxon>
        <taxon>Embryophyta</taxon>
        <taxon>Tracheophyta</taxon>
        <taxon>Spermatophyta</taxon>
        <taxon>Magnoliopsida</taxon>
        <taxon>eudicotyledons</taxon>
        <taxon>Gunneridae</taxon>
        <taxon>Pentapetalae</taxon>
        <taxon>rosids</taxon>
        <taxon>malvids</taxon>
        <taxon>Brassicales</taxon>
        <taxon>Brassicaceae</taxon>
        <taxon>Brassiceae</taxon>
        <taxon>Brassica</taxon>
    </lineage>
</organism>
<dbReference type="OrthoDB" id="1021895at2759"/>
<reference evidence="1 2" key="1">
    <citation type="submission" date="2020-02" db="EMBL/GenBank/DDBJ databases">
        <authorList>
            <person name="Ma Q."/>
            <person name="Huang Y."/>
            <person name="Song X."/>
            <person name="Pei D."/>
        </authorList>
    </citation>
    <scope>NUCLEOTIDE SEQUENCE [LARGE SCALE GENOMIC DNA]</scope>
    <source>
        <strain evidence="1">Sxm20200214</strain>
        <tissue evidence="1">Leaf</tissue>
    </source>
</reference>
<evidence type="ECO:0000313" key="1">
    <source>
        <dbReference type="EMBL" id="KAG2287006.1"/>
    </source>
</evidence>
<gene>
    <name evidence="1" type="ORF">Bca52824_046610</name>
</gene>
<protein>
    <submittedName>
        <fullName evidence="1">Uncharacterized protein</fullName>
    </submittedName>
</protein>
<name>A0A8X7RES9_BRACI</name>
<keyword evidence="2" id="KW-1185">Reference proteome</keyword>
<dbReference type="EMBL" id="JAAMPC010000010">
    <property type="protein sequence ID" value="KAG2287006.1"/>
    <property type="molecule type" value="Genomic_DNA"/>
</dbReference>
<dbReference type="Proteomes" id="UP000886595">
    <property type="component" value="Unassembled WGS sequence"/>
</dbReference>